<dbReference type="InterPro" id="IPR001387">
    <property type="entry name" value="Cro/C1-type_HTH"/>
</dbReference>
<comment type="similarity">
    <text evidence="9">Belongs to the MntA antitoxin family.</text>
</comment>
<evidence type="ECO:0000256" key="6">
    <source>
        <dbReference type="ARBA" id="ARBA00022741"/>
    </source>
</evidence>
<dbReference type="PROSITE" id="PS50943">
    <property type="entry name" value="HTH_CROC1"/>
    <property type="match status" value="1"/>
</dbReference>
<comment type="caution">
    <text evidence="12">The sequence shown here is derived from an EMBL/GenBank/DDBJ whole genome shotgun (WGS) entry which is preliminary data.</text>
</comment>
<dbReference type="InterPro" id="IPR002934">
    <property type="entry name" value="Polymerase_NTP_transf_dom"/>
</dbReference>
<organism evidence="12 13">
    <name type="scientific">Marmoricola endophyticus</name>
    <dbReference type="NCBI Taxonomy" id="2040280"/>
    <lineage>
        <taxon>Bacteria</taxon>
        <taxon>Bacillati</taxon>
        <taxon>Actinomycetota</taxon>
        <taxon>Actinomycetes</taxon>
        <taxon>Propionibacteriales</taxon>
        <taxon>Nocardioidaceae</taxon>
        <taxon>Marmoricola</taxon>
    </lineage>
</organism>
<evidence type="ECO:0000256" key="3">
    <source>
        <dbReference type="ARBA" id="ARBA00022679"/>
    </source>
</evidence>
<name>A0A917BCQ1_9ACTN</name>
<keyword evidence="2" id="KW-1277">Toxin-antitoxin system</keyword>
<evidence type="ECO:0000256" key="2">
    <source>
        <dbReference type="ARBA" id="ARBA00022649"/>
    </source>
</evidence>
<dbReference type="Proteomes" id="UP000649179">
    <property type="component" value="Unassembled WGS sequence"/>
</dbReference>
<dbReference type="CDD" id="cd00093">
    <property type="entry name" value="HTH_XRE"/>
    <property type="match status" value="1"/>
</dbReference>
<dbReference type="GO" id="GO:0046872">
    <property type="term" value="F:metal ion binding"/>
    <property type="evidence" value="ECO:0007669"/>
    <property type="project" value="UniProtKB-KW"/>
</dbReference>
<dbReference type="SUPFAM" id="SSF47413">
    <property type="entry name" value="lambda repressor-like DNA-binding domains"/>
    <property type="match status" value="1"/>
</dbReference>
<dbReference type="EMBL" id="BMKQ01000001">
    <property type="protein sequence ID" value="GGF36334.1"/>
    <property type="molecule type" value="Genomic_DNA"/>
</dbReference>
<comment type="cofactor">
    <cofactor evidence="1">
        <name>Mg(2+)</name>
        <dbReference type="ChEBI" id="CHEBI:18420"/>
    </cofactor>
</comment>
<evidence type="ECO:0000256" key="10">
    <source>
        <dbReference type="SAM" id="MobiDB-lite"/>
    </source>
</evidence>
<evidence type="ECO:0000256" key="5">
    <source>
        <dbReference type="ARBA" id="ARBA00022723"/>
    </source>
</evidence>
<dbReference type="GO" id="GO:0005524">
    <property type="term" value="F:ATP binding"/>
    <property type="evidence" value="ECO:0007669"/>
    <property type="project" value="UniProtKB-KW"/>
</dbReference>
<keyword evidence="8" id="KW-0460">Magnesium</keyword>
<accession>A0A917BCQ1</accession>
<reference evidence="12" key="2">
    <citation type="submission" date="2020-09" db="EMBL/GenBank/DDBJ databases">
        <authorList>
            <person name="Sun Q."/>
            <person name="Zhou Y."/>
        </authorList>
    </citation>
    <scope>NUCLEOTIDE SEQUENCE</scope>
    <source>
        <strain evidence="12">CGMCC 1.16067</strain>
    </source>
</reference>
<keyword evidence="6" id="KW-0547">Nucleotide-binding</keyword>
<protein>
    <recommendedName>
        <fullName evidence="11">HTH cro/C1-type domain-containing protein</fullName>
    </recommendedName>
</protein>
<evidence type="ECO:0000313" key="12">
    <source>
        <dbReference type="EMBL" id="GGF36334.1"/>
    </source>
</evidence>
<dbReference type="SUPFAM" id="SSF81301">
    <property type="entry name" value="Nucleotidyltransferase"/>
    <property type="match status" value="1"/>
</dbReference>
<proteinExistence type="inferred from homology"/>
<evidence type="ECO:0000256" key="7">
    <source>
        <dbReference type="ARBA" id="ARBA00022840"/>
    </source>
</evidence>
<gene>
    <name evidence="12" type="ORF">GCM10011519_07300</name>
</gene>
<evidence type="ECO:0000256" key="1">
    <source>
        <dbReference type="ARBA" id="ARBA00001946"/>
    </source>
</evidence>
<reference evidence="12" key="1">
    <citation type="journal article" date="2014" name="Int. J. Syst. Evol. Microbiol.">
        <title>Complete genome sequence of Corynebacterium casei LMG S-19264T (=DSM 44701T), isolated from a smear-ripened cheese.</title>
        <authorList>
            <consortium name="US DOE Joint Genome Institute (JGI-PGF)"/>
            <person name="Walter F."/>
            <person name="Albersmeier A."/>
            <person name="Kalinowski J."/>
            <person name="Ruckert C."/>
        </authorList>
    </citation>
    <scope>NUCLEOTIDE SEQUENCE</scope>
    <source>
        <strain evidence="12">CGMCC 1.16067</strain>
    </source>
</reference>
<evidence type="ECO:0000256" key="9">
    <source>
        <dbReference type="ARBA" id="ARBA00038276"/>
    </source>
</evidence>
<dbReference type="Gene3D" id="3.30.460.10">
    <property type="entry name" value="Beta Polymerase, domain 2"/>
    <property type="match status" value="1"/>
</dbReference>
<keyword evidence="4" id="KW-0548">Nucleotidyltransferase</keyword>
<dbReference type="GO" id="GO:0016779">
    <property type="term" value="F:nucleotidyltransferase activity"/>
    <property type="evidence" value="ECO:0007669"/>
    <property type="project" value="UniProtKB-KW"/>
</dbReference>
<dbReference type="Pfam" id="PF01909">
    <property type="entry name" value="NTP_transf_2"/>
    <property type="match status" value="1"/>
</dbReference>
<dbReference type="Pfam" id="PF01381">
    <property type="entry name" value="HTH_3"/>
    <property type="match status" value="1"/>
</dbReference>
<keyword evidence="5" id="KW-0479">Metal-binding</keyword>
<dbReference type="InterPro" id="IPR043519">
    <property type="entry name" value="NT_sf"/>
</dbReference>
<feature type="domain" description="HTH cro/C1-type" evidence="11">
    <location>
        <begin position="3"/>
        <end position="57"/>
    </location>
</feature>
<dbReference type="GO" id="GO:0003677">
    <property type="term" value="F:DNA binding"/>
    <property type="evidence" value="ECO:0007669"/>
    <property type="project" value="InterPro"/>
</dbReference>
<sequence length="147" mass="16007">MDLRAARRATGMTQAQLARAAKVPQPNLSAYENGRRTPSPDVLARLTRALAGRPSERIDIHREAIRQLAARHHASHPRLFGSVARGDDEPGSDVDVLVDFTDDASLLDEVGLRLALSELLQIEVDVVASDGLRGNFRDRVLAEAVPV</sequence>
<dbReference type="CDD" id="cd05403">
    <property type="entry name" value="NT_KNTase_like"/>
    <property type="match status" value="1"/>
</dbReference>
<keyword evidence="3" id="KW-0808">Transferase</keyword>
<evidence type="ECO:0000313" key="13">
    <source>
        <dbReference type="Proteomes" id="UP000649179"/>
    </source>
</evidence>
<evidence type="ECO:0000256" key="4">
    <source>
        <dbReference type="ARBA" id="ARBA00022695"/>
    </source>
</evidence>
<dbReference type="AlphaFoldDB" id="A0A917BCQ1"/>
<dbReference type="RefSeq" id="WP_188778323.1">
    <property type="nucleotide sequence ID" value="NZ_BMKQ01000001.1"/>
</dbReference>
<evidence type="ECO:0000259" key="11">
    <source>
        <dbReference type="PROSITE" id="PS50943"/>
    </source>
</evidence>
<keyword evidence="13" id="KW-1185">Reference proteome</keyword>
<dbReference type="Gene3D" id="1.10.260.40">
    <property type="entry name" value="lambda repressor-like DNA-binding domains"/>
    <property type="match status" value="1"/>
</dbReference>
<feature type="region of interest" description="Disordered" evidence="10">
    <location>
        <begin position="1"/>
        <end position="39"/>
    </location>
</feature>
<dbReference type="PANTHER" id="PTHR33571:SF12">
    <property type="entry name" value="BSL3053 PROTEIN"/>
    <property type="match status" value="1"/>
</dbReference>
<keyword evidence="7" id="KW-0067">ATP-binding</keyword>
<evidence type="ECO:0000256" key="8">
    <source>
        <dbReference type="ARBA" id="ARBA00022842"/>
    </source>
</evidence>
<dbReference type="InterPro" id="IPR052038">
    <property type="entry name" value="Type-VII_TA_antitoxin"/>
</dbReference>
<dbReference type="PANTHER" id="PTHR33571">
    <property type="entry name" value="SSL8005 PROTEIN"/>
    <property type="match status" value="1"/>
</dbReference>
<dbReference type="SMART" id="SM00530">
    <property type="entry name" value="HTH_XRE"/>
    <property type="match status" value="1"/>
</dbReference>
<dbReference type="InterPro" id="IPR010982">
    <property type="entry name" value="Lambda_DNA-bd_dom_sf"/>
</dbReference>